<evidence type="ECO:0000313" key="1">
    <source>
        <dbReference type="EMBL" id="OAN45397.1"/>
    </source>
</evidence>
<reference evidence="1 2" key="1">
    <citation type="submission" date="2016-04" db="EMBL/GenBank/DDBJ databases">
        <title>Draft genome sequence of freshwater magnetotactic bacteria Magnetospirillum marisnigri SP-1 and Magnetospirillum moscoviense BB-1.</title>
        <authorList>
            <person name="Koziaeva V."/>
            <person name="Dziuba M.V."/>
            <person name="Ivanov T.M."/>
            <person name="Kuznetsov B."/>
            <person name="Grouzdev D.S."/>
        </authorList>
    </citation>
    <scope>NUCLEOTIDE SEQUENCE [LARGE SCALE GENOMIC DNA]</scope>
    <source>
        <strain evidence="1 2">BB-1</strain>
    </source>
</reference>
<dbReference type="Gene3D" id="1.25.40.10">
    <property type="entry name" value="Tetratricopeptide repeat domain"/>
    <property type="match status" value="2"/>
</dbReference>
<comment type="caution">
    <text evidence="1">The sequence shown here is derived from an EMBL/GenBank/DDBJ whole genome shotgun (WGS) entry which is preliminary data.</text>
</comment>
<dbReference type="AlphaFoldDB" id="A0A178MB76"/>
<gene>
    <name evidence="1" type="ORF">A6A05_04565</name>
</gene>
<protein>
    <recommendedName>
        <fullName evidence="3">Tetratricopeptide repeat protein</fullName>
    </recommendedName>
</protein>
<sequence>MPTDTSPLFESALAAWKDGRPAEARALLAELADENPDSPDVWLALGRVCLHLGDGMAAFAALSEAAILDPARPQIALALAEARWRTGDAPGALTLLAGLPPTDEVAAAAAAVLTSHDIDMPELAELMRRAADLLARRQDWTNAAAIFHRLALSRPDDPVIQSDLLAAELTASGLVFQDVAVMSPPQLVRLRRAIAAFRASCRLDPKRPALWNNIGTMLAHLESRSQGQIGAKAAAAHCLTRWLALEPDNRAARAAVADIFYSRRRMDQAAAVHFGRLIPSGPGWEEQPLEDFLERLDATLADIEHHLAAPPSAQAISAIGHALAGLGLSKEASAMFHRAHQAQPLDPGHRVALADMLVRHRLLNDAAAFYAGRPAVAYPPVVASGP</sequence>
<dbReference type="OrthoDB" id="8421013at2"/>
<organism evidence="1 2">
    <name type="scientific">Magnetospirillum moscoviense</name>
    <dbReference type="NCBI Taxonomy" id="1437059"/>
    <lineage>
        <taxon>Bacteria</taxon>
        <taxon>Pseudomonadati</taxon>
        <taxon>Pseudomonadota</taxon>
        <taxon>Alphaproteobacteria</taxon>
        <taxon>Rhodospirillales</taxon>
        <taxon>Rhodospirillaceae</taxon>
        <taxon>Magnetospirillum</taxon>
    </lineage>
</organism>
<proteinExistence type="predicted"/>
<evidence type="ECO:0008006" key="3">
    <source>
        <dbReference type="Google" id="ProtNLM"/>
    </source>
</evidence>
<dbReference type="EMBL" id="LWQU01000185">
    <property type="protein sequence ID" value="OAN45397.1"/>
    <property type="molecule type" value="Genomic_DNA"/>
</dbReference>
<dbReference type="SUPFAM" id="SSF48452">
    <property type="entry name" value="TPR-like"/>
    <property type="match status" value="2"/>
</dbReference>
<dbReference type="InterPro" id="IPR011990">
    <property type="entry name" value="TPR-like_helical_dom_sf"/>
</dbReference>
<dbReference type="Pfam" id="PF13432">
    <property type="entry name" value="TPR_16"/>
    <property type="match status" value="1"/>
</dbReference>
<accession>A0A178MB76</accession>
<name>A0A178MB76_9PROT</name>
<dbReference type="RefSeq" id="WP_068504209.1">
    <property type="nucleotide sequence ID" value="NZ_LWQU01000185.1"/>
</dbReference>
<keyword evidence="2" id="KW-1185">Reference proteome</keyword>
<evidence type="ECO:0000313" key="2">
    <source>
        <dbReference type="Proteomes" id="UP000078543"/>
    </source>
</evidence>
<dbReference type="STRING" id="1437059.A6A05_04565"/>
<dbReference type="Proteomes" id="UP000078543">
    <property type="component" value="Unassembled WGS sequence"/>
</dbReference>